<dbReference type="InterPro" id="IPR050445">
    <property type="entry name" value="Bact_polysacc_biosynth/exp"/>
</dbReference>
<keyword evidence="4" id="KW-1185">Reference proteome</keyword>
<evidence type="ECO:0000313" key="3">
    <source>
        <dbReference type="EMBL" id="MDJ1501461.1"/>
    </source>
</evidence>
<evidence type="ECO:0000313" key="4">
    <source>
        <dbReference type="Proteomes" id="UP001232063"/>
    </source>
</evidence>
<feature type="transmembrane region" description="Helical" evidence="2">
    <location>
        <begin position="469"/>
        <end position="490"/>
    </location>
</feature>
<feature type="transmembrane region" description="Helical" evidence="2">
    <location>
        <begin position="502"/>
        <end position="518"/>
    </location>
</feature>
<dbReference type="PANTHER" id="PTHR32309:SF13">
    <property type="entry name" value="FERRIC ENTEROBACTIN TRANSPORT PROTEIN FEPE"/>
    <property type="match status" value="1"/>
</dbReference>
<dbReference type="SUPFAM" id="SSF52540">
    <property type="entry name" value="P-loop containing nucleoside triphosphate hydrolases"/>
    <property type="match status" value="1"/>
</dbReference>
<dbReference type="GO" id="GO:0005886">
    <property type="term" value="C:plasma membrane"/>
    <property type="evidence" value="ECO:0007669"/>
    <property type="project" value="TreeGrafter"/>
</dbReference>
<dbReference type="Proteomes" id="UP001232063">
    <property type="component" value="Unassembled WGS sequence"/>
</dbReference>
<keyword evidence="2" id="KW-0812">Transmembrane</keyword>
<accession>A0AAE3R0F5</accession>
<evidence type="ECO:0000256" key="1">
    <source>
        <dbReference type="SAM" id="Coils"/>
    </source>
</evidence>
<dbReference type="AlphaFoldDB" id="A0AAE3R0F5"/>
<name>A0AAE3R0F5_9BACT</name>
<dbReference type="RefSeq" id="WP_314510940.1">
    <property type="nucleotide sequence ID" value="NZ_JASJOU010000003.1"/>
</dbReference>
<dbReference type="Gene3D" id="3.40.50.300">
    <property type="entry name" value="P-loop containing nucleotide triphosphate hydrolases"/>
    <property type="match status" value="1"/>
</dbReference>
<organism evidence="3 4">
    <name type="scientific">Xanthocytophaga agilis</name>
    <dbReference type="NCBI Taxonomy" id="3048010"/>
    <lineage>
        <taxon>Bacteria</taxon>
        <taxon>Pseudomonadati</taxon>
        <taxon>Bacteroidota</taxon>
        <taxon>Cytophagia</taxon>
        <taxon>Cytophagales</taxon>
        <taxon>Rhodocytophagaceae</taxon>
        <taxon>Xanthocytophaga</taxon>
    </lineage>
</organism>
<dbReference type="GO" id="GO:0004713">
    <property type="term" value="F:protein tyrosine kinase activity"/>
    <property type="evidence" value="ECO:0007669"/>
    <property type="project" value="TreeGrafter"/>
</dbReference>
<evidence type="ECO:0008006" key="5">
    <source>
        <dbReference type="Google" id="ProtNLM"/>
    </source>
</evidence>
<keyword evidence="2" id="KW-1133">Transmembrane helix</keyword>
<feature type="coiled-coil region" evidence="1">
    <location>
        <begin position="329"/>
        <end position="356"/>
    </location>
</feature>
<reference evidence="3" key="1">
    <citation type="submission" date="2023-05" db="EMBL/GenBank/DDBJ databases">
        <authorList>
            <person name="Zhang X."/>
        </authorList>
    </citation>
    <scope>NUCLEOTIDE SEQUENCE</scope>
    <source>
        <strain evidence="3">BD1B2-1</strain>
    </source>
</reference>
<comment type="caution">
    <text evidence="3">The sequence shown here is derived from an EMBL/GenBank/DDBJ whole genome shotgun (WGS) entry which is preliminary data.</text>
</comment>
<keyword evidence="2" id="KW-0472">Membrane</keyword>
<dbReference type="EMBL" id="JASJOU010000003">
    <property type="protein sequence ID" value="MDJ1501461.1"/>
    <property type="molecule type" value="Genomic_DNA"/>
</dbReference>
<keyword evidence="1" id="KW-0175">Coiled coil</keyword>
<feature type="transmembrane region" description="Helical" evidence="2">
    <location>
        <begin position="12"/>
        <end position="31"/>
    </location>
</feature>
<sequence length="736" mass="83754">MSLIDLIRLLVRNWLMLTVIPVILAGTIFYLTRHETKIYSSETTVYTGIASGYTLQGNAQADFFATSNAFDNLLNLINSRQTREEVAVRLLASHLMLKKHDPDLLSWKSYSKLHELISDSLTRIIVADTKEKTITNIYGLLRRDAQNAVYLLINGDKPNYSITALSKMTAIRLNSSDLVKIQYESEDAAMCKNSLEILTEVFIRKKRELREGQTESVIKYFEEEVAKAQMKLGEAEQKFLAFNKNNNIINYYEQTKYISAEKEELYDKYNGLEMDYAGSFSVMGMIEQKLQNRTGVSLNAQEIMSYRSQLSKISTELAKMELYSKDNNDQQAQTQIEDLRKQADNVSQQIKTSVDNLFKNTHTVQGLPSKDLLDDWVKNAIIAEETKSRLSVMDKRKQEFQQVYEQMAPLGATLKRIEREIDIAEKEYLSLLHGLNLSRLMQQSNELASNLKIMDAPYLPVKSKGSKRMILVIAGGFGGFVIIAACLIAMEMADKNLKKLSLAAKRIGLAMFGIYPLLMKGSTWNKFLTRVEELLVQQLLLKKGQSNTKSVYTVAIISTQNGEGKTTIARSLAYKLNQMQQPSVVVLPNNHKESLTDHTESDCFYNVFSNLSTAQSWTEMTKGKVTDGFLLLEIPALLENTYPVALLKEVDLILLVARANRNWRPADKLVLEQLQQLTATPIEIIVNGVNPEHTEEWIGEVPKTRSKLRRWTKRMMKMEFKKKIGFAVRKKSDKGM</sequence>
<protein>
    <recommendedName>
        <fullName evidence="5">Polysaccharide chain length determinant N-terminal domain-containing protein</fullName>
    </recommendedName>
</protein>
<dbReference type="InterPro" id="IPR027417">
    <property type="entry name" value="P-loop_NTPase"/>
</dbReference>
<evidence type="ECO:0000256" key="2">
    <source>
        <dbReference type="SAM" id="Phobius"/>
    </source>
</evidence>
<proteinExistence type="predicted"/>
<gene>
    <name evidence="3" type="ORF">QNI22_12420</name>
</gene>
<dbReference type="PANTHER" id="PTHR32309">
    <property type="entry name" value="TYROSINE-PROTEIN KINASE"/>
    <property type="match status" value="1"/>
</dbReference>